<dbReference type="AlphaFoldDB" id="A0A0A9D0N5"/>
<accession>A0A0A9D0N5</accession>
<reference evidence="1" key="1">
    <citation type="submission" date="2014-09" db="EMBL/GenBank/DDBJ databases">
        <authorList>
            <person name="Magalhaes I.L.F."/>
            <person name="Oliveira U."/>
            <person name="Santos F.R."/>
            <person name="Vidigal T.H.D.A."/>
            <person name="Brescovit A.D."/>
            <person name="Santos A.J."/>
        </authorList>
    </citation>
    <scope>NUCLEOTIDE SEQUENCE</scope>
    <source>
        <tissue evidence="1">Shoot tissue taken approximately 20 cm above the soil surface</tissue>
    </source>
</reference>
<protein>
    <submittedName>
        <fullName evidence="1">Uncharacterized protein</fullName>
    </submittedName>
</protein>
<reference evidence="1" key="2">
    <citation type="journal article" date="2015" name="Data Brief">
        <title>Shoot transcriptome of the giant reed, Arundo donax.</title>
        <authorList>
            <person name="Barrero R.A."/>
            <person name="Guerrero F.D."/>
            <person name="Moolhuijzen P."/>
            <person name="Goolsby J.A."/>
            <person name="Tidwell J."/>
            <person name="Bellgard S.E."/>
            <person name="Bellgard M.I."/>
        </authorList>
    </citation>
    <scope>NUCLEOTIDE SEQUENCE</scope>
    <source>
        <tissue evidence="1">Shoot tissue taken approximately 20 cm above the soil surface</tissue>
    </source>
</reference>
<name>A0A0A9D0N5_ARUDO</name>
<sequence>MLSPIIHEILVPIFKMLIEELLCSESFLAEATMPFINIKMNLMLLLLPKHVIIRTEPTFAWELIILFFYEGHQILIDCFPCCTAPFSRAMHLMCVWICLKKCSGSSSFTEFLARSGHEENAAGAEQCGEEEGCRESSATKHSRSFRILFGDSLGFSKARSRQRWGRSGGAGPKLED</sequence>
<proteinExistence type="predicted"/>
<evidence type="ECO:0000313" key="1">
    <source>
        <dbReference type="EMBL" id="JAD79195.1"/>
    </source>
</evidence>
<organism evidence="1">
    <name type="scientific">Arundo donax</name>
    <name type="common">Giant reed</name>
    <name type="synonym">Donax arundinaceus</name>
    <dbReference type="NCBI Taxonomy" id="35708"/>
    <lineage>
        <taxon>Eukaryota</taxon>
        <taxon>Viridiplantae</taxon>
        <taxon>Streptophyta</taxon>
        <taxon>Embryophyta</taxon>
        <taxon>Tracheophyta</taxon>
        <taxon>Spermatophyta</taxon>
        <taxon>Magnoliopsida</taxon>
        <taxon>Liliopsida</taxon>
        <taxon>Poales</taxon>
        <taxon>Poaceae</taxon>
        <taxon>PACMAD clade</taxon>
        <taxon>Arundinoideae</taxon>
        <taxon>Arundineae</taxon>
        <taxon>Arundo</taxon>
    </lineage>
</organism>
<dbReference type="EMBL" id="GBRH01218700">
    <property type="protein sequence ID" value="JAD79195.1"/>
    <property type="molecule type" value="Transcribed_RNA"/>
</dbReference>